<feature type="active site" description="Proton donor" evidence="13">
    <location>
        <position position="35"/>
    </location>
</feature>
<feature type="binding site" evidence="13">
    <location>
        <begin position="182"/>
        <end position="185"/>
    </location>
    <ligand>
        <name>ATP</name>
        <dbReference type="ChEBI" id="CHEBI:30616"/>
    </ligand>
</feature>
<feature type="binding site" evidence="13">
    <location>
        <position position="59"/>
    </location>
    <ligand>
        <name>beta-alanine</name>
        <dbReference type="ChEBI" id="CHEBI:57966"/>
    </ligand>
</feature>
<proteinExistence type="inferred from homology"/>
<dbReference type="GO" id="GO:0004592">
    <property type="term" value="F:pantoate-beta-alanine ligase activity"/>
    <property type="evidence" value="ECO:0007669"/>
    <property type="project" value="UniProtKB-UniRule"/>
</dbReference>
<feature type="binding site" evidence="13">
    <location>
        <position position="151"/>
    </location>
    <ligand>
        <name>(R)-pantoate</name>
        <dbReference type="ChEBI" id="CHEBI:15980"/>
    </ligand>
</feature>
<comment type="caution">
    <text evidence="14">The sequence shown here is derived from an EMBL/GenBank/DDBJ whole genome shotgun (WGS) entry which is preliminary data.</text>
</comment>
<reference evidence="14 15" key="1">
    <citation type="submission" date="2019-06" db="EMBL/GenBank/DDBJ databases">
        <title>Paenimaribius caenipelagi gen. nov., sp. nov., isolated from a tidal flat.</title>
        <authorList>
            <person name="Yoon J.-H."/>
        </authorList>
    </citation>
    <scope>NUCLEOTIDE SEQUENCE [LARGE SCALE GENOMIC DNA]</scope>
    <source>
        <strain evidence="14 15">JBTF-M29</strain>
    </source>
</reference>
<sequence length="279" mass="30298">MEICRTKAEIRAARAAMGTARVGLVPTMGYLHDGHLSLVRAARESCEKVIVTIFVNPTQFGPNEDLETYPRDEARDLALLEAEGVDTVFLPDPAEMYAADAETIVETTELSGVLIGAIRPGHFRGVATVVTKLFNITRPDAAFFGQKDYQQLCVIRRMVWDLDMDIDITGVPIRREEDGLAMSSRNVRLSEDQRAEAPALHQALLGGAGVLGQGGDVAAAETAIRARLEAARGSEIRSIDIRDAEDLSPVTGVPRRPVVMLLAVSFGDVFLIDNMVVPD</sequence>
<dbReference type="EMBL" id="VFSV01000056">
    <property type="protein sequence ID" value="TRD15077.1"/>
    <property type="molecule type" value="Genomic_DNA"/>
</dbReference>
<accession>A0A547PLS0</accession>
<comment type="function">
    <text evidence="12 13">Catalyzes the condensation of pantoate with beta-alanine in an ATP-dependent reaction via a pantoyl-adenylate intermediate.</text>
</comment>
<evidence type="ECO:0000256" key="11">
    <source>
        <dbReference type="ARBA" id="ARBA00048258"/>
    </source>
</evidence>
<dbReference type="AlphaFoldDB" id="A0A547PLS0"/>
<comment type="miscellaneous">
    <text evidence="13">The reaction proceeds by a bi uni uni bi ping pong mechanism.</text>
</comment>
<dbReference type="Gene3D" id="3.40.50.620">
    <property type="entry name" value="HUPs"/>
    <property type="match status" value="1"/>
</dbReference>
<dbReference type="CDD" id="cd00560">
    <property type="entry name" value="PanC"/>
    <property type="match status" value="1"/>
</dbReference>
<dbReference type="GO" id="GO:0005524">
    <property type="term" value="F:ATP binding"/>
    <property type="evidence" value="ECO:0007669"/>
    <property type="project" value="UniProtKB-KW"/>
</dbReference>
<dbReference type="Gene3D" id="3.30.1300.10">
    <property type="entry name" value="Pantoate-beta-alanine ligase, C-terminal domain"/>
    <property type="match status" value="1"/>
</dbReference>
<dbReference type="UniPathway" id="UPA00028">
    <property type="reaction ID" value="UER00005"/>
</dbReference>
<evidence type="ECO:0000256" key="2">
    <source>
        <dbReference type="ARBA" id="ARBA00004990"/>
    </source>
</evidence>
<dbReference type="HAMAP" id="MF_00158">
    <property type="entry name" value="PanC"/>
    <property type="match status" value="1"/>
</dbReference>
<comment type="subunit">
    <text evidence="13">Homodimer.</text>
</comment>
<keyword evidence="15" id="KW-1185">Reference proteome</keyword>
<dbReference type="PANTHER" id="PTHR21299:SF1">
    <property type="entry name" value="PANTOATE--BETA-ALANINE LIGASE"/>
    <property type="match status" value="1"/>
</dbReference>
<dbReference type="RefSeq" id="WP_142836088.1">
    <property type="nucleotide sequence ID" value="NZ_VFSV01000056.1"/>
</dbReference>
<organism evidence="14 15">
    <name type="scientific">Palleronia caenipelagi</name>
    <dbReference type="NCBI Taxonomy" id="2489174"/>
    <lineage>
        <taxon>Bacteria</taxon>
        <taxon>Pseudomonadati</taxon>
        <taxon>Pseudomonadota</taxon>
        <taxon>Alphaproteobacteria</taxon>
        <taxon>Rhodobacterales</taxon>
        <taxon>Roseobacteraceae</taxon>
        <taxon>Palleronia</taxon>
    </lineage>
</organism>
<gene>
    <name evidence="13" type="primary">panC</name>
    <name evidence="14" type="ORF">FEV53_17825</name>
</gene>
<dbReference type="GO" id="GO:0005829">
    <property type="term" value="C:cytosol"/>
    <property type="evidence" value="ECO:0007669"/>
    <property type="project" value="TreeGrafter"/>
</dbReference>
<comment type="catalytic activity">
    <reaction evidence="11 13">
        <text>(R)-pantoate + beta-alanine + ATP = (R)-pantothenate + AMP + diphosphate + H(+)</text>
        <dbReference type="Rhea" id="RHEA:10912"/>
        <dbReference type="ChEBI" id="CHEBI:15378"/>
        <dbReference type="ChEBI" id="CHEBI:15980"/>
        <dbReference type="ChEBI" id="CHEBI:29032"/>
        <dbReference type="ChEBI" id="CHEBI:30616"/>
        <dbReference type="ChEBI" id="CHEBI:33019"/>
        <dbReference type="ChEBI" id="CHEBI:57966"/>
        <dbReference type="ChEBI" id="CHEBI:456215"/>
        <dbReference type="EC" id="6.3.2.1"/>
    </reaction>
</comment>
<keyword evidence="10 13" id="KW-0067">ATP-binding</keyword>
<evidence type="ECO:0000256" key="13">
    <source>
        <dbReference type="HAMAP-Rule" id="MF_00158"/>
    </source>
</evidence>
<dbReference type="GO" id="GO:0015940">
    <property type="term" value="P:pantothenate biosynthetic process"/>
    <property type="evidence" value="ECO:0007669"/>
    <property type="project" value="UniProtKB-UniRule"/>
</dbReference>
<keyword evidence="7 13" id="KW-0436">Ligase</keyword>
<dbReference type="FunFam" id="3.40.50.620:FF:000114">
    <property type="entry name" value="Pantothenate synthetase"/>
    <property type="match status" value="1"/>
</dbReference>
<dbReference type="InterPro" id="IPR042176">
    <property type="entry name" value="Pantoate_ligase_C"/>
</dbReference>
<comment type="subcellular location">
    <subcellularLocation>
        <location evidence="1 13">Cytoplasm</location>
    </subcellularLocation>
</comment>
<dbReference type="InterPro" id="IPR003721">
    <property type="entry name" value="Pantoate_ligase"/>
</dbReference>
<evidence type="ECO:0000256" key="9">
    <source>
        <dbReference type="ARBA" id="ARBA00022741"/>
    </source>
</evidence>
<keyword evidence="9 13" id="KW-0547">Nucleotide-binding</keyword>
<feature type="binding site" evidence="13">
    <location>
        <begin position="145"/>
        <end position="148"/>
    </location>
    <ligand>
        <name>ATP</name>
        <dbReference type="ChEBI" id="CHEBI:30616"/>
    </ligand>
</feature>
<dbReference type="NCBIfam" id="TIGR00125">
    <property type="entry name" value="cyt_tran_rel"/>
    <property type="match status" value="1"/>
</dbReference>
<name>A0A547PLS0_9RHOB</name>
<dbReference type="OrthoDB" id="9773087at2"/>
<keyword evidence="6 13" id="KW-0963">Cytoplasm</keyword>
<dbReference type="EC" id="6.3.2.1" evidence="4 13"/>
<feature type="binding site" evidence="13">
    <location>
        <begin position="28"/>
        <end position="35"/>
    </location>
    <ligand>
        <name>ATP</name>
        <dbReference type="ChEBI" id="CHEBI:30616"/>
    </ligand>
</feature>
<evidence type="ECO:0000256" key="10">
    <source>
        <dbReference type="ARBA" id="ARBA00022840"/>
    </source>
</evidence>
<evidence type="ECO:0000256" key="3">
    <source>
        <dbReference type="ARBA" id="ARBA00009256"/>
    </source>
</evidence>
<comment type="caution">
    <text evidence="13">Lacks conserved residue(s) required for the propagation of feature annotation.</text>
</comment>
<dbReference type="InterPro" id="IPR014729">
    <property type="entry name" value="Rossmann-like_a/b/a_fold"/>
</dbReference>
<evidence type="ECO:0000256" key="1">
    <source>
        <dbReference type="ARBA" id="ARBA00004496"/>
    </source>
</evidence>
<dbReference type="NCBIfam" id="TIGR00018">
    <property type="entry name" value="panC"/>
    <property type="match status" value="1"/>
</dbReference>
<feature type="binding site" evidence="13">
    <location>
        <position position="59"/>
    </location>
    <ligand>
        <name>(R)-pantoate</name>
        <dbReference type="ChEBI" id="CHEBI:15980"/>
    </ligand>
</feature>
<dbReference type="Proteomes" id="UP000318590">
    <property type="component" value="Unassembled WGS sequence"/>
</dbReference>
<evidence type="ECO:0000256" key="7">
    <source>
        <dbReference type="ARBA" id="ARBA00022598"/>
    </source>
</evidence>
<dbReference type="Pfam" id="PF02569">
    <property type="entry name" value="Pantoate_ligase"/>
    <property type="match status" value="1"/>
</dbReference>
<protein>
    <recommendedName>
        <fullName evidence="5 13">Pantothenate synthetase</fullName>
        <shortName evidence="13">PS</shortName>
        <ecNumber evidence="4 13">6.3.2.1</ecNumber>
    </recommendedName>
    <alternativeName>
        <fullName evidence="13">Pantoate--beta-alanine ligase</fullName>
    </alternativeName>
    <alternativeName>
        <fullName evidence="13">Pantoate-activating enzyme</fullName>
    </alternativeName>
</protein>
<evidence type="ECO:0000313" key="14">
    <source>
        <dbReference type="EMBL" id="TRD15077.1"/>
    </source>
</evidence>
<dbReference type="SUPFAM" id="SSF52374">
    <property type="entry name" value="Nucleotidylyl transferase"/>
    <property type="match status" value="1"/>
</dbReference>
<evidence type="ECO:0000256" key="4">
    <source>
        <dbReference type="ARBA" id="ARBA00012219"/>
    </source>
</evidence>
<comment type="pathway">
    <text evidence="2 13">Cofactor biosynthesis; (R)-pantothenate biosynthesis; (R)-pantothenate from (R)-pantoate and beta-alanine: step 1/1.</text>
</comment>
<keyword evidence="8 13" id="KW-0566">Pantothenate biosynthesis</keyword>
<evidence type="ECO:0000256" key="5">
    <source>
        <dbReference type="ARBA" id="ARBA00014155"/>
    </source>
</evidence>
<evidence type="ECO:0000256" key="12">
    <source>
        <dbReference type="ARBA" id="ARBA00055042"/>
    </source>
</evidence>
<dbReference type="PANTHER" id="PTHR21299">
    <property type="entry name" value="CYTIDYLATE KINASE/PANTOATE-BETA-ALANINE LIGASE"/>
    <property type="match status" value="1"/>
</dbReference>
<evidence type="ECO:0000256" key="6">
    <source>
        <dbReference type="ARBA" id="ARBA00022490"/>
    </source>
</evidence>
<evidence type="ECO:0000313" key="15">
    <source>
        <dbReference type="Proteomes" id="UP000318590"/>
    </source>
</evidence>
<comment type="similarity">
    <text evidence="3 13">Belongs to the pantothenate synthetase family.</text>
</comment>
<evidence type="ECO:0000256" key="8">
    <source>
        <dbReference type="ARBA" id="ARBA00022655"/>
    </source>
</evidence>
<dbReference type="InterPro" id="IPR004821">
    <property type="entry name" value="Cyt_trans-like"/>
</dbReference>